<keyword evidence="1" id="KW-0732">Signal</keyword>
<dbReference type="Pfam" id="PF20130">
    <property type="entry name" value="DUF6520"/>
    <property type="match status" value="1"/>
</dbReference>
<dbReference type="KEGG" id="fek:C1H87_08340"/>
<evidence type="ECO:0000313" key="3">
    <source>
        <dbReference type="Proteomes" id="UP000235826"/>
    </source>
</evidence>
<feature type="signal peptide" evidence="1">
    <location>
        <begin position="1"/>
        <end position="28"/>
    </location>
</feature>
<accession>A0A2K9PNU9</accession>
<organism evidence="2 3">
    <name type="scientific">Flavivirga eckloniae</name>
    <dbReference type="NCBI Taxonomy" id="1803846"/>
    <lineage>
        <taxon>Bacteria</taxon>
        <taxon>Pseudomonadati</taxon>
        <taxon>Bacteroidota</taxon>
        <taxon>Flavobacteriia</taxon>
        <taxon>Flavobacteriales</taxon>
        <taxon>Flavobacteriaceae</taxon>
        <taxon>Flavivirga</taxon>
    </lineage>
</organism>
<evidence type="ECO:0008006" key="4">
    <source>
        <dbReference type="Google" id="ProtNLM"/>
    </source>
</evidence>
<dbReference type="EMBL" id="CP025791">
    <property type="protein sequence ID" value="AUP78715.1"/>
    <property type="molecule type" value="Genomic_DNA"/>
</dbReference>
<dbReference type="AlphaFoldDB" id="A0A2K9PNU9"/>
<gene>
    <name evidence="2" type="ORF">C1H87_08340</name>
</gene>
<feature type="chain" id="PRO_5014823945" description="Secreted protein" evidence="1">
    <location>
        <begin position="29"/>
        <end position="101"/>
    </location>
</feature>
<sequence>MKIFTKIVLPTIASIIAIAFSLAFTSKASGNVINVYYKDANNNNACTAITVHETKIINCTTHGGIVCTVYILGQPNAANVALYEDSPCISFEYTNLLTKPL</sequence>
<dbReference type="Proteomes" id="UP000235826">
    <property type="component" value="Chromosome"/>
</dbReference>
<evidence type="ECO:0000313" key="2">
    <source>
        <dbReference type="EMBL" id="AUP78715.1"/>
    </source>
</evidence>
<name>A0A2K9PNU9_9FLAO</name>
<keyword evidence="3" id="KW-1185">Reference proteome</keyword>
<reference evidence="2 3" key="1">
    <citation type="submission" date="2018-01" db="EMBL/GenBank/DDBJ databases">
        <title>Complete genome sequence of Flavivirga eckloniae ECD14 isolated from seaweed Ecklonia cava.</title>
        <authorList>
            <person name="Lee J.H."/>
            <person name="Baik K.S."/>
            <person name="Seong C.N."/>
        </authorList>
    </citation>
    <scope>NUCLEOTIDE SEQUENCE [LARGE SCALE GENOMIC DNA]</scope>
    <source>
        <strain evidence="2 3">ECD14</strain>
    </source>
</reference>
<evidence type="ECO:0000256" key="1">
    <source>
        <dbReference type="SAM" id="SignalP"/>
    </source>
</evidence>
<dbReference type="InterPro" id="IPR045391">
    <property type="entry name" value="DUF6520"/>
</dbReference>
<protein>
    <recommendedName>
        <fullName evidence="4">Secreted protein</fullName>
    </recommendedName>
</protein>
<dbReference type="RefSeq" id="WP_102755370.1">
    <property type="nucleotide sequence ID" value="NZ_CP025791.1"/>
</dbReference>
<proteinExistence type="predicted"/>